<evidence type="ECO:0000256" key="3">
    <source>
        <dbReference type="ARBA" id="ARBA00022793"/>
    </source>
</evidence>
<feature type="binding site" evidence="7">
    <location>
        <position position="211"/>
    </location>
    <ligand>
        <name>substrate</name>
    </ligand>
</feature>
<evidence type="ECO:0000313" key="10">
    <source>
        <dbReference type="EMBL" id="KIL80514.1"/>
    </source>
</evidence>
<feature type="binding site" evidence="7">
    <location>
        <position position="32"/>
    </location>
    <ligand>
        <name>substrate</name>
    </ligand>
</feature>
<dbReference type="PROSITE" id="PS00156">
    <property type="entry name" value="OMPDECASE"/>
    <property type="match status" value="1"/>
</dbReference>
<dbReference type="InterPro" id="IPR018089">
    <property type="entry name" value="OMPdecase_AS"/>
</dbReference>
<dbReference type="Proteomes" id="UP000031982">
    <property type="component" value="Unassembled WGS sequence"/>
</dbReference>
<keyword evidence="5 7" id="KW-0456">Lyase</keyword>
<feature type="binding site" evidence="7">
    <location>
        <position position="182"/>
    </location>
    <ligand>
        <name>substrate</name>
    </ligand>
</feature>
<dbReference type="EMBL" id="JXLP01000001">
    <property type="protein sequence ID" value="KIL80514.1"/>
    <property type="molecule type" value="Genomic_DNA"/>
</dbReference>
<dbReference type="RefSeq" id="WP_041099869.1">
    <property type="nucleotide sequence ID" value="NZ_JARTHD010000013.1"/>
</dbReference>
<gene>
    <name evidence="7" type="primary">pyrF</name>
    <name evidence="10" type="ORF">SD77_0362</name>
</gene>
<evidence type="ECO:0000256" key="2">
    <source>
        <dbReference type="ARBA" id="ARBA00004861"/>
    </source>
</evidence>
<evidence type="ECO:0000256" key="8">
    <source>
        <dbReference type="RuleBase" id="RU000512"/>
    </source>
</evidence>
<feature type="binding site" evidence="7">
    <location>
        <begin position="59"/>
        <end position="68"/>
    </location>
    <ligand>
        <name>substrate</name>
    </ligand>
</feature>
<feature type="binding site" evidence="7">
    <location>
        <position position="212"/>
    </location>
    <ligand>
        <name>substrate</name>
    </ligand>
</feature>
<feature type="active site" description="Proton donor" evidence="7">
    <location>
        <position position="61"/>
    </location>
</feature>
<dbReference type="HAMAP" id="MF_01200_B">
    <property type="entry name" value="OMPdecase_type1_B"/>
    <property type="match status" value="1"/>
</dbReference>
<comment type="caution">
    <text evidence="10">The sequence shown here is derived from an EMBL/GenBank/DDBJ whole genome shotgun (WGS) entry which is preliminary data.</text>
</comment>
<feature type="binding site" evidence="7">
    <location>
        <position position="191"/>
    </location>
    <ligand>
        <name>substrate</name>
    </ligand>
</feature>
<dbReference type="InterPro" id="IPR013785">
    <property type="entry name" value="Aldolase_TIM"/>
</dbReference>
<dbReference type="SUPFAM" id="SSF51366">
    <property type="entry name" value="Ribulose-phoshate binding barrel"/>
    <property type="match status" value="1"/>
</dbReference>
<proteinExistence type="inferred from homology"/>
<evidence type="ECO:0000256" key="5">
    <source>
        <dbReference type="ARBA" id="ARBA00023239"/>
    </source>
</evidence>
<dbReference type="SMART" id="SM00934">
    <property type="entry name" value="OMPdecase"/>
    <property type="match status" value="1"/>
</dbReference>
<dbReference type="InterPro" id="IPR001754">
    <property type="entry name" value="OMPdeCOase_dom"/>
</dbReference>
<evidence type="ECO:0000256" key="6">
    <source>
        <dbReference type="ARBA" id="ARBA00049157"/>
    </source>
</evidence>
<evidence type="ECO:0000256" key="7">
    <source>
        <dbReference type="HAMAP-Rule" id="MF_01200"/>
    </source>
</evidence>
<dbReference type="PANTHER" id="PTHR32119:SF2">
    <property type="entry name" value="OROTIDINE 5'-PHOSPHATE DECARBOXYLASE"/>
    <property type="match status" value="1"/>
</dbReference>
<reference evidence="10 11" key="1">
    <citation type="submission" date="2015-01" db="EMBL/GenBank/DDBJ databases">
        <title>Genome Assembly of Bacillus badius MTCC 1458.</title>
        <authorList>
            <person name="Verma A."/>
            <person name="Khatri I."/>
            <person name="Mual P."/>
            <person name="Subramanian S."/>
            <person name="Krishnamurthi S."/>
        </authorList>
    </citation>
    <scope>NUCLEOTIDE SEQUENCE [LARGE SCALE GENOMIC DNA]</scope>
    <source>
        <strain evidence="10 11">MTCC 1458</strain>
    </source>
</reference>
<dbReference type="InterPro" id="IPR047596">
    <property type="entry name" value="OMPdecase_bac"/>
</dbReference>
<dbReference type="InterPro" id="IPR011060">
    <property type="entry name" value="RibuloseP-bd_barrel"/>
</dbReference>
<feature type="domain" description="Orotidine 5'-phosphate decarboxylase" evidence="9">
    <location>
        <begin position="4"/>
        <end position="227"/>
    </location>
</feature>
<evidence type="ECO:0000256" key="4">
    <source>
        <dbReference type="ARBA" id="ARBA00022975"/>
    </source>
</evidence>
<dbReference type="NCBIfam" id="NF001273">
    <property type="entry name" value="PRK00230.1"/>
    <property type="match status" value="1"/>
</dbReference>
<keyword evidence="3 7" id="KW-0210">Decarboxylase</keyword>
<comment type="subunit">
    <text evidence="7">Homodimer.</text>
</comment>
<dbReference type="NCBIfam" id="TIGR01740">
    <property type="entry name" value="pyrF"/>
    <property type="match status" value="1"/>
</dbReference>
<dbReference type="InterPro" id="IPR014732">
    <property type="entry name" value="OMPdecase"/>
</dbReference>
<comment type="similarity">
    <text evidence="7">Belongs to the OMP decarboxylase family. Type 1 subfamily.</text>
</comment>
<accession>A0ABR5B0R2</accession>
<keyword evidence="11" id="KW-1185">Reference proteome</keyword>
<name>A0ABR5B0R2_BACBA</name>
<dbReference type="CDD" id="cd04725">
    <property type="entry name" value="OMP_decarboxylase_like"/>
    <property type="match status" value="1"/>
</dbReference>
<evidence type="ECO:0000259" key="9">
    <source>
        <dbReference type="SMART" id="SM00934"/>
    </source>
</evidence>
<sequence>MEKEPIIALDFPAWQDTEQFLQLFSKESLYVKVGMELYLQNGPVIIEKLKEMNHRIFLDLKLHDIPNTVQHAMKGLANLGVDMINVHAAGGERMMAAAREGLEQGAPGNRPLLLAVTQLTSTSETQMHREQLIPVSLEESVLHYAKLTKAAGCDGVVCSVHEAARIGEVCGAEFVRVTPGIRMKEDEANDQKRIADPAGARALGSSMIVVGRSITKAADPVKAYQKVKQQWGEMTDVK</sequence>
<comment type="pathway">
    <text evidence="2 7 8">Pyrimidine metabolism; UMP biosynthesis via de novo pathway; UMP from orotate: step 2/2.</text>
</comment>
<comment type="catalytic activity">
    <reaction evidence="6 7 8">
        <text>orotidine 5'-phosphate + H(+) = UMP + CO2</text>
        <dbReference type="Rhea" id="RHEA:11596"/>
        <dbReference type="ChEBI" id="CHEBI:15378"/>
        <dbReference type="ChEBI" id="CHEBI:16526"/>
        <dbReference type="ChEBI" id="CHEBI:57538"/>
        <dbReference type="ChEBI" id="CHEBI:57865"/>
        <dbReference type="EC" id="4.1.1.23"/>
    </reaction>
</comment>
<feature type="binding site" evidence="7">
    <location>
        <position position="120"/>
    </location>
    <ligand>
        <name>substrate</name>
    </ligand>
</feature>
<evidence type="ECO:0000256" key="1">
    <source>
        <dbReference type="ARBA" id="ARBA00002356"/>
    </source>
</evidence>
<feature type="binding site" evidence="7">
    <location>
        <position position="10"/>
    </location>
    <ligand>
        <name>substrate</name>
    </ligand>
</feature>
<evidence type="ECO:0000313" key="11">
    <source>
        <dbReference type="Proteomes" id="UP000031982"/>
    </source>
</evidence>
<dbReference type="PANTHER" id="PTHR32119">
    <property type="entry name" value="OROTIDINE 5'-PHOSPHATE DECARBOXYLASE"/>
    <property type="match status" value="1"/>
</dbReference>
<comment type="function">
    <text evidence="1 7">Catalyzes the decarboxylation of orotidine 5'-monophosphate (OMP) to uridine 5'-monophosphate (UMP).</text>
</comment>
<dbReference type="Pfam" id="PF00215">
    <property type="entry name" value="OMPdecase"/>
    <property type="match status" value="1"/>
</dbReference>
<protein>
    <recommendedName>
        <fullName evidence="7">Orotidine 5'-phosphate decarboxylase</fullName>
        <ecNumber evidence="7">4.1.1.23</ecNumber>
    </recommendedName>
    <alternativeName>
        <fullName evidence="7">OMP decarboxylase</fullName>
        <shortName evidence="7">OMPDCase</shortName>
        <shortName evidence="7">OMPdecase</shortName>
    </alternativeName>
</protein>
<dbReference type="Gene3D" id="3.20.20.70">
    <property type="entry name" value="Aldolase class I"/>
    <property type="match status" value="1"/>
</dbReference>
<keyword evidence="4 7" id="KW-0665">Pyrimidine biosynthesis</keyword>
<organism evidence="10 11">
    <name type="scientific">Bacillus badius</name>
    <dbReference type="NCBI Taxonomy" id="1455"/>
    <lineage>
        <taxon>Bacteria</taxon>
        <taxon>Bacillati</taxon>
        <taxon>Bacillota</taxon>
        <taxon>Bacilli</taxon>
        <taxon>Bacillales</taxon>
        <taxon>Bacillaceae</taxon>
        <taxon>Pseudobacillus</taxon>
    </lineage>
</organism>
<dbReference type="EC" id="4.1.1.23" evidence="7"/>